<proteinExistence type="predicted"/>
<comment type="caution">
    <text evidence="3">The sequence shown here is derived from an EMBL/GenBank/DDBJ whole genome shotgun (WGS) entry which is preliminary data.</text>
</comment>
<dbReference type="EMBL" id="JAPWDS010000001">
    <property type="protein sequence ID" value="KAJ5520140.1"/>
    <property type="molecule type" value="Genomic_DNA"/>
</dbReference>
<name>A0A9W9Y4K3_9EURO</name>
<keyword evidence="1" id="KW-0479">Metal-binding</keyword>
<dbReference type="Proteomes" id="UP001149954">
    <property type="component" value="Unassembled WGS sequence"/>
</dbReference>
<reference evidence="3" key="2">
    <citation type="journal article" date="2023" name="IMA Fungus">
        <title>Comparative genomic study of the Penicillium genus elucidates a diverse pangenome and 15 lateral gene transfer events.</title>
        <authorList>
            <person name="Petersen C."/>
            <person name="Sorensen T."/>
            <person name="Nielsen M.R."/>
            <person name="Sondergaard T.E."/>
            <person name="Sorensen J.L."/>
            <person name="Fitzpatrick D.A."/>
            <person name="Frisvad J.C."/>
            <person name="Nielsen K.L."/>
        </authorList>
    </citation>
    <scope>NUCLEOTIDE SEQUENCE</scope>
    <source>
        <strain evidence="3">IBT 29495</strain>
    </source>
</reference>
<dbReference type="PROSITE" id="PS50157">
    <property type="entry name" value="ZINC_FINGER_C2H2_2"/>
    <property type="match status" value="1"/>
</dbReference>
<keyword evidence="4" id="KW-1185">Reference proteome</keyword>
<dbReference type="AlphaFoldDB" id="A0A9W9Y4K3"/>
<keyword evidence="1" id="KW-0862">Zinc</keyword>
<evidence type="ECO:0000313" key="3">
    <source>
        <dbReference type="EMBL" id="KAJ5520140.1"/>
    </source>
</evidence>
<dbReference type="InterPro" id="IPR013087">
    <property type="entry name" value="Znf_C2H2_type"/>
</dbReference>
<accession>A0A9W9Y4K3</accession>
<protein>
    <recommendedName>
        <fullName evidence="2">C2H2-type domain-containing protein</fullName>
    </recommendedName>
</protein>
<keyword evidence="1" id="KW-0863">Zinc-finger</keyword>
<dbReference type="SUPFAM" id="SSF57667">
    <property type="entry name" value="beta-beta-alpha zinc fingers"/>
    <property type="match status" value="1"/>
</dbReference>
<dbReference type="Gene3D" id="3.30.160.60">
    <property type="entry name" value="Classic Zinc Finger"/>
    <property type="match status" value="1"/>
</dbReference>
<reference evidence="3" key="1">
    <citation type="submission" date="2022-12" db="EMBL/GenBank/DDBJ databases">
        <authorList>
            <person name="Petersen C."/>
        </authorList>
    </citation>
    <scope>NUCLEOTIDE SEQUENCE</scope>
    <source>
        <strain evidence="3">IBT 29495</strain>
    </source>
</reference>
<evidence type="ECO:0000313" key="4">
    <source>
        <dbReference type="Proteomes" id="UP001149954"/>
    </source>
</evidence>
<gene>
    <name evidence="3" type="ORF">N7463_000593</name>
</gene>
<dbReference type="GO" id="GO:0008270">
    <property type="term" value="F:zinc ion binding"/>
    <property type="evidence" value="ECO:0007669"/>
    <property type="project" value="UniProtKB-KW"/>
</dbReference>
<dbReference type="PROSITE" id="PS00028">
    <property type="entry name" value="ZINC_FINGER_C2H2_1"/>
    <property type="match status" value="1"/>
</dbReference>
<sequence length="210" mass="23427">MGYASTVGQPHVLSVDWSRYDPSMGHVSTVGQPSVLAVDWSRYDPSTGHAFSSLDSSHIMPIAPRPATMDNLYQSNMQSSSARQYGAAEIETGYISPGQPTIQIQSSELRLSPQETSLPNEQSIEVADVEATYAHDETQKRDESGGPFECLWEGCTRRNALSSLSSLMCHIRVQHVVHRSVKCPECGQAFGRMDNMKGHRRTRHWKFDRD</sequence>
<evidence type="ECO:0000259" key="2">
    <source>
        <dbReference type="PROSITE" id="PS50157"/>
    </source>
</evidence>
<dbReference type="InterPro" id="IPR036236">
    <property type="entry name" value="Znf_C2H2_sf"/>
</dbReference>
<feature type="domain" description="C2H2-type" evidence="2">
    <location>
        <begin position="181"/>
        <end position="204"/>
    </location>
</feature>
<evidence type="ECO:0000256" key="1">
    <source>
        <dbReference type="PROSITE-ProRule" id="PRU00042"/>
    </source>
</evidence>
<dbReference type="OrthoDB" id="4357985at2759"/>
<organism evidence="3 4">
    <name type="scientific">Penicillium fimorum</name>
    <dbReference type="NCBI Taxonomy" id="1882269"/>
    <lineage>
        <taxon>Eukaryota</taxon>
        <taxon>Fungi</taxon>
        <taxon>Dikarya</taxon>
        <taxon>Ascomycota</taxon>
        <taxon>Pezizomycotina</taxon>
        <taxon>Eurotiomycetes</taxon>
        <taxon>Eurotiomycetidae</taxon>
        <taxon>Eurotiales</taxon>
        <taxon>Aspergillaceae</taxon>
        <taxon>Penicillium</taxon>
    </lineage>
</organism>
<dbReference type="SMART" id="SM00355">
    <property type="entry name" value="ZnF_C2H2"/>
    <property type="match status" value="2"/>
</dbReference>